<feature type="compositionally biased region" description="Basic and acidic residues" evidence="4">
    <location>
        <begin position="341"/>
        <end position="361"/>
    </location>
</feature>
<feature type="compositionally biased region" description="Polar residues" evidence="4">
    <location>
        <begin position="400"/>
        <end position="409"/>
    </location>
</feature>
<feature type="compositionally biased region" description="Basic and acidic residues" evidence="4">
    <location>
        <begin position="21"/>
        <end position="32"/>
    </location>
</feature>
<gene>
    <name evidence="6" type="ORF">R1sor_022972</name>
</gene>
<dbReference type="Gene3D" id="1.20.5.190">
    <property type="match status" value="1"/>
</dbReference>
<evidence type="ECO:0000256" key="4">
    <source>
        <dbReference type="SAM" id="MobiDB-lite"/>
    </source>
</evidence>
<dbReference type="AlphaFoldDB" id="A0ABD3GMX2"/>
<feature type="region of interest" description="Disordered" evidence="4">
    <location>
        <begin position="1"/>
        <end position="110"/>
    </location>
</feature>
<dbReference type="CDD" id="cd23767">
    <property type="entry name" value="IQCD"/>
    <property type="match status" value="1"/>
</dbReference>
<accession>A0ABD3GMX2</accession>
<comment type="caution">
    <text evidence="6">The sequence shown here is derived from an EMBL/GenBank/DDBJ whole genome shotgun (WGS) entry which is preliminary data.</text>
</comment>
<proteinExistence type="inferred from homology"/>
<comment type="similarity">
    <text evidence="2">Belongs to the IQD family.</text>
</comment>
<feature type="domain" description="DUF4005" evidence="5">
    <location>
        <begin position="551"/>
        <end position="636"/>
    </location>
</feature>
<dbReference type="Proteomes" id="UP001633002">
    <property type="component" value="Unassembled WGS sequence"/>
</dbReference>
<name>A0ABD3GMX2_9MARC</name>
<feature type="compositionally biased region" description="Low complexity" evidence="4">
    <location>
        <begin position="449"/>
        <end position="462"/>
    </location>
</feature>
<evidence type="ECO:0000313" key="7">
    <source>
        <dbReference type="Proteomes" id="UP001633002"/>
    </source>
</evidence>
<feature type="compositionally biased region" description="Polar residues" evidence="4">
    <location>
        <begin position="624"/>
        <end position="656"/>
    </location>
</feature>
<evidence type="ECO:0000256" key="3">
    <source>
        <dbReference type="ARBA" id="ARBA00024378"/>
    </source>
</evidence>
<dbReference type="InterPro" id="IPR000048">
    <property type="entry name" value="IQ_motif_EF-hand-BS"/>
</dbReference>
<keyword evidence="7" id="KW-1185">Reference proteome</keyword>
<feature type="compositionally biased region" description="Polar residues" evidence="4">
    <location>
        <begin position="88"/>
        <end position="102"/>
    </location>
</feature>
<dbReference type="SMART" id="SM00015">
    <property type="entry name" value="IQ"/>
    <property type="match status" value="2"/>
</dbReference>
<feature type="compositionally biased region" description="Polar residues" evidence="4">
    <location>
        <begin position="362"/>
        <end position="373"/>
    </location>
</feature>
<reference evidence="6 7" key="1">
    <citation type="submission" date="2024-09" db="EMBL/GenBank/DDBJ databases">
        <title>Chromosome-scale assembly of Riccia sorocarpa.</title>
        <authorList>
            <person name="Paukszto L."/>
        </authorList>
    </citation>
    <scope>NUCLEOTIDE SEQUENCE [LARGE SCALE GENOMIC DNA]</scope>
    <source>
        <strain evidence="6">LP-2024</strain>
        <tissue evidence="6">Aerial parts of the thallus</tissue>
    </source>
</reference>
<organism evidence="6 7">
    <name type="scientific">Riccia sorocarpa</name>
    <dbReference type="NCBI Taxonomy" id="122646"/>
    <lineage>
        <taxon>Eukaryota</taxon>
        <taxon>Viridiplantae</taxon>
        <taxon>Streptophyta</taxon>
        <taxon>Embryophyta</taxon>
        <taxon>Marchantiophyta</taxon>
        <taxon>Marchantiopsida</taxon>
        <taxon>Marchantiidae</taxon>
        <taxon>Marchantiales</taxon>
        <taxon>Ricciaceae</taxon>
        <taxon>Riccia</taxon>
    </lineage>
</organism>
<feature type="compositionally biased region" description="Polar residues" evidence="4">
    <location>
        <begin position="664"/>
        <end position="684"/>
    </location>
</feature>
<evidence type="ECO:0000256" key="2">
    <source>
        <dbReference type="ARBA" id="ARBA00024341"/>
    </source>
</evidence>
<protein>
    <recommendedName>
        <fullName evidence="5">DUF4005 domain-containing protein</fullName>
    </recommendedName>
</protein>
<dbReference type="GO" id="GO:0005516">
    <property type="term" value="F:calmodulin binding"/>
    <property type="evidence" value="ECO:0007669"/>
    <property type="project" value="UniProtKB-KW"/>
</dbReference>
<feature type="compositionally biased region" description="Basic and acidic residues" evidence="4">
    <location>
        <begin position="53"/>
        <end position="65"/>
    </location>
</feature>
<feature type="region of interest" description="Disordered" evidence="4">
    <location>
        <begin position="290"/>
        <end position="695"/>
    </location>
</feature>
<evidence type="ECO:0000313" key="6">
    <source>
        <dbReference type="EMBL" id="KAL3680016.1"/>
    </source>
</evidence>
<dbReference type="PROSITE" id="PS50096">
    <property type="entry name" value="IQ"/>
    <property type="match status" value="2"/>
</dbReference>
<comment type="subunit">
    <text evidence="3">Binds to multiple calmodulin (CaM) in the presence of Ca(2+) and CaM-like proteins.</text>
</comment>
<sequence>MVQSVKSGGWFKSVKKVFRSPSKERSPLKEGTGEETASIKKTTPKRRWSFGRKNQDRVAGSEDASKSGVGGEELEQSKPSGVEDDNVDPSSSEAPKAVTSNGEHVPREYGPAETDAAVKIQTAFRSYLARRALRALKGLVRLQALVRGHTVRRQAAITLRCMQALVRVQARVRARRVRMSEEGQAVLRQISQSRELQYKRQAAGNTVGPVGYNDSWNASTATLKDQKAKEQSREEGARKRERAMAYAFSQQLRRSSPKQTLYIDCEPDQPHWGWSWLERWMSARPWETRFSPESTLSEKSSKKFSKLTPTKSGDPDRILPRPVHKGSELDKSIAKTGPRNSMDEKGFRNVMKSTDERRESVRSSQDNGESASKQKPYPKRRWGSISDSLGAAVLSPVQHPVSNQSTATTPKSSPKAESPPKAHDSETVAESAATQVDPSVRSPTPALGSPQASVSPVMPSSPLMELAAPGDSFQTSPTQSASKSSSPLKASVSHSQVPGDAASPPDAPTSQVNGRPAVEQDNGVDHENGTTLEESFSPDSNGDGSRTLDSGLSTPLTSTGNKDKIQRRHSLHGASRGEHGELTALPSYMLSTESAKAKVRSMSNPKSRPDSEREEVTKKRFSLPGTSDVKTSPRSQRGTASSQVRLSLTKSHLSTVKSERAGSVLSSRDLSTSDVNPSTNTSVNGEILPKAVKWR</sequence>
<feature type="compositionally biased region" description="Polar residues" evidence="4">
    <location>
        <begin position="529"/>
        <end position="560"/>
    </location>
</feature>
<evidence type="ECO:0000259" key="5">
    <source>
        <dbReference type="Pfam" id="PF13178"/>
    </source>
</evidence>
<evidence type="ECO:0000256" key="1">
    <source>
        <dbReference type="ARBA" id="ARBA00022860"/>
    </source>
</evidence>
<dbReference type="PANTHER" id="PTHR32295">
    <property type="entry name" value="IQ-DOMAIN 5-RELATED"/>
    <property type="match status" value="1"/>
</dbReference>
<feature type="compositionally biased region" description="Basic and acidic residues" evidence="4">
    <location>
        <begin position="607"/>
        <end position="618"/>
    </location>
</feature>
<dbReference type="InterPro" id="IPR025064">
    <property type="entry name" value="DUF4005"/>
</dbReference>
<keyword evidence="1" id="KW-0112">Calmodulin-binding</keyword>
<dbReference type="Pfam" id="PF13178">
    <property type="entry name" value="DUF4005"/>
    <property type="match status" value="1"/>
</dbReference>
<feature type="compositionally biased region" description="Basic and acidic residues" evidence="4">
    <location>
        <begin position="224"/>
        <end position="238"/>
    </location>
</feature>
<dbReference type="Pfam" id="PF00612">
    <property type="entry name" value="IQ"/>
    <property type="match status" value="1"/>
</dbReference>
<feature type="compositionally biased region" description="Low complexity" evidence="4">
    <location>
        <begin position="474"/>
        <end position="495"/>
    </location>
</feature>
<feature type="region of interest" description="Disordered" evidence="4">
    <location>
        <begin position="221"/>
        <end position="241"/>
    </location>
</feature>
<feature type="compositionally biased region" description="Basic and acidic residues" evidence="4">
    <location>
        <begin position="313"/>
        <end position="333"/>
    </location>
</feature>
<dbReference type="EMBL" id="JBJQOH010000007">
    <property type="protein sequence ID" value="KAL3680016.1"/>
    <property type="molecule type" value="Genomic_DNA"/>
</dbReference>
<dbReference type="PANTHER" id="PTHR32295:SF6">
    <property type="entry name" value="PROTEIN IQ-DOMAIN 18"/>
    <property type="match status" value="1"/>
</dbReference>